<comment type="similarity">
    <text evidence="1">Belongs to the TRAFAC class translation factor GTPase superfamily. Classic translation factor GTPase family. IF-2 subfamily.</text>
</comment>
<sequence length="491" mass="53236">MGHVDHGKTTLLDYIRKTNVVSKESGGITQHIGAYQITSENNKLITFLDTPGHEAFAEMRARGALVTDIIVLVVAADDGLKQQSIEVINHAQSANVPIVVAINKIDKPGANSSKVKTELLQYNVVVEEMGGKVLSAEISALKGTGIPSLLENILLEAELLDLKANKKRTAIATVIEAKVEKGKGIVATVIVQNGLLKQGDLFVVGDSFGKVRFLTNDKGKQIKCAEPGMPVEIVGFSKEVCAGDELIVVKSEADAKKIIEYKQSLSKKEEQTENNDIGLLLSTQGDISYLPVIIKTDVFGSKEAILGSLEKIGNDEVKIKVVHAGVGAINESDVLLAKTAKAIICGFNVRANNQAKVLADSEKVNISYFSIIYDLLDILKERLSGLLQPKVIENILGYAEIKEVFNISKVGKIAGCIVKEGVIKKSAGVRLLRDNVVIYEGTLLQLKRFKDDAKEVNAGQECGVMLQNFQDLAKGDSIECFEKITEKRELK</sequence>
<evidence type="ECO:0000313" key="9">
    <source>
        <dbReference type="EMBL" id="KAL0263847.1"/>
    </source>
</evidence>
<comment type="caution">
    <text evidence="9">The sequence shown here is derived from an EMBL/GenBank/DDBJ whole genome shotgun (WGS) entry which is preliminary data.</text>
</comment>
<dbReference type="GO" id="GO:0005525">
    <property type="term" value="F:GTP binding"/>
    <property type="evidence" value="ECO:0007669"/>
    <property type="project" value="UniProtKB-KW"/>
</dbReference>
<dbReference type="Gene3D" id="3.40.50.10050">
    <property type="entry name" value="Translation initiation factor IF- 2, domain 3"/>
    <property type="match status" value="1"/>
</dbReference>
<dbReference type="FunFam" id="2.40.30.10:FF:000054">
    <property type="entry name" value="Translation initiation factor IF-2"/>
    <property type="match status" value="1"/>
</dbReference>
<evidence type="ECO:0000256" key="6">
    <source>
        <dbReference type="ARBA" id="ARBA00025162"/>
    </source>
</evidence>
<dbReference type="InterPro" id="IPR044145">
    <property type="entry name" value="IF2_II"/>
</dbReference>
<dbReference type="InterPro" id="IPR000795">
    <property type="entry name" value="T_Tr_GTP-bd_dom"/>
</dbReference>
<dbReference type="NCBIfam" id="TIGR00487">
    <property type="entry name" value="IF-2"/>
    <property type="match status" value="1"/>
</dbReference>
<dbReference type="Pfam" id="PF11987">
    <property type="entry name" value="IF-2"/>
    <property type="match status" value="1"/>
</dbReference>
<dbReference type="AlphaFoldDB" id="A0AAW2H6B6"/>
<evidence type="ECO:0000256" key="4">
    <source>
        <dbReference type="ARBA" id="ARBA00022917"/>
    </source>
</evidence>
<keyword evidence="2" id="KW-0396">Initiation factor</keyword>
<name>A0AAW2H6B6_9NEOP</name>
<dbReference type="FunFam" id="2.40.30.10:FF:000008">
    <property type="entry name" value="Translation initiation factor IF-2"/>
    <property type="match status" value="1"/>
</dbReference>
<dbReference type="InterPro" id="IPR036925">
    <property type="entry name" value="TIF_IF2_dom3_sf"/>
</dbReference>
<keyword evidence="5" id="KW-0342">GTP-binding</keyword>
<dbReference type="GO" id="GO:0003743">
    <property type="term" value="F:translation initiation factor activity"/>
    <property type="evidence" value="ECO:0007669"/>
    <property type="project" value="UniProtKB-KW"/>
</dbReference>
<feature type="domain" description="Tr-type G" evidence="8">
    <location>
        <begin position="1"/>
        <end position="163"/>
    </location>
</feature>
<dbReference type="HAMAP" id="MF_00100_B">
    <property type="entry name" value="IF_2_B"/>
    <property type="match status" value="1"/>
</dbReference>
<dbReference type="CDD" id="cd03702">
    <property type="entry name" value="IF2_mtIF2_II"/>
    <property type="match status" value="1"/>
</dbReference>
<dbReference type="Pfam" id="PF22042">
    <property type="entry name" value="EF-G_D2"/>
    <property type="match status" value="1"/>
</dbReference>
<gene>
    <name evidence="9" type="ORF">PYX00_011148</name>
</gene>
<keyword evidence="4" id="KW-0648">Protein biosynthesis</keyword>
<comment type="function">
    <text evidence="6">One of the essential components for the initiation of protein synthesis. Protects formylmethionyl-tRNA from spontaneous hydrolysis and promotes its binding to the 30S ribosomal subunits. Also involved in the hydrolysis of GTP during the formation of the 70S ribosomal complex.</text>
</comment>
<dbReference type="InterPro" id="IPR015760">
    <property type="entry name" value="TIF_IF2"/>
</dbReference>
<evidence type="ECO:0000256" key="2">
    <source>
        <dbReference type="ARBA" id="ARBA00022540"/>
    </source>
</evidence>
<evidence type="ECO:0000256" key="3">
    <source>
        <dbReference type="ARBA" id="ARBA00022741"/>
    </source>
</evidence>
<dbReference type="PANTHER" id="PTHR43381">
    <property type="entry name" value="TRANSLATION INITIATION FACTOR IF-2-RELATED"/>
    <property type="match status" value="1"/>
</dbReference>
<proteinExistence type="inferred from homology"/>
<dbReference type="GO" id="GO:0005737">
    <property type="term" value="C:cytoplasm"/>
    <property type="evidence" value="ECO:0007669"/>
    <property type="project" value="TreeGrafter"/>
</dbReference>
<dbReference type="InterPro" id="IPR027417">
    <property type="entry name" value="P-loop_NTPase"/>
</dbReference>
<dbReference type="InterPro" id="IPR009000">
    <property type="entry name" value="Transl_B-barrel_sf"/>
</dbReference>
<dbReference type="InterPro" id="IPR005225">
    <property type="entry name" value="Small_GTP-bd"/>
</dbReference>
<evidence type="ECO:0000256" key="5">
    <source>
        <dbReference type="ARBA" id="ARBA00023134"/>
    </source>
</evidence>
<dbReference type="NCBIfam" id="TIGR00231">
    <property type="entry name" value="small_GTP"/>
    <property type="match status" value="1"/>
</dbReference>
<dbReference type="CDD" id="cd01887">
    <property type="entry name" value="IF2_eIF5B"/>
    <property type="match status" value="1"/>
</dbReference>
<dbReference type="FunFam" id="3.40.50.300:FF:000019">
    <property type="entry name" value="Translation initiation factor IF-2"/>
    <property type="match status" value="1"/>
</dbReference>
<accession>A0AAW2H6B6</accession>
<dbReference type="InterPro" id="IPR053905">
    <property type="entry name" value="EF-G-like_DII"/>
</dbReference>
<dbReference type="GO" id="GO:0003924">
    <property type="term" value="F:GTPase activity"/>
    <property type="evidence" value="ECO:0007669"/>
    <property type="project" value="InterPro"/>
</dbReference>
<dbReference type="InterPro" id="IPR000178">
    <property type="entry name" value="TF_IF2_bacterial-like"/>
</dbReference>
<protein>
    <recommendedName>
        <fullName evidence="7">Translation initiation factor IF-2, chloroplastic</fullName>
    </recommendedName>
</protein>
<dbReference type="Pfam" id="PF00009">
    <property type="entry name" value="GTP_EFTU"/>
    <property type="match status" value="1"/>
</dbReference>
<reference evidence="9" key="1">
    <citation type="journal article" date="2024" name="Gigascience">
        <title>Chromosome-level genome of the poultry shaft louse Menopon gallinae provides insight into the host-switching and adaptive evolution of parasitic lice.</title>
        <authorList>
            <person name="Xu Y."/>
            <person name="Ma L."/>
            <person name="Liu S."/>
            <person name="Liang Y."/>
            <person name="Liu Q."/>
            <person name="He Z."/>
            <person name="Tian L."/>
            <person name="Duan Y."/>
            <person name="Cai W."/>
            <person name="Li H."/>
            <person name="Song F."/>
        </authorList>
    </citation>
    <scope>NUCLEOTIDE SEQUENCE</scope>
    <source>
        <strain evidence="9">Cailab_2023a</strain>
    </source>
</reference>
<evidence type="ECO:0000256" key="1">
    <source>
        <dbReference type="ARBA" id="ARBA00007733"/>
    </source>
</evidence>
<dbReference type="Gene3D" id="3.40.50.300">
    <property type="entry name" value="P-loop containing nucleotide triphosphate hydrolases"/>
    <property type="match status" value="1"/>
</dbReference>
<dbReference type="CDD" id="cd03692">
    <property type="entry name" value="mtIF2_IVc"/>
    <property type="match status" value="1"/>
</dbReference>
<dbReference type="Gene3D" id="2.40.30.10">
    <property type="entry name" value="Translation factors"/>
    <property type="match status" value="2"/>
</dbReference>
<dbReference type="FunFam" id="3.40.50.10050:FF:000001">
    <property type="entry name" value="Translation initiation factor IF-2"/>
    <property type="match status" value="1"/>
</dbReference>
<dbReference type="InterPro" id="IPR023115">
    <property type="entry name" value="TIF_IF2_dom3"/>
</dbReference>
<dbReference type="EMBL" id="JARGDH010000093">
    <property type="protein sequence ID" value="KAL0263847.1"/>
    <property type="molecule type" value="Genomic_DNA"/>
</dbReference>
<organism evidence="9">
    <name type="scientific">Menopon gallinae</name>
    <name type="common">poultry shaft louse</name>
    <dbReference type="NCBI Taxonomy" id="328185"/>
    <lineage>
        <taxon>Eukaryota</taxon>
        <taxon>Metazoa</taxon>
        <taxon>Ecdysozoa</taxon>
        <taxon>Arthropoda</taxon>
        <taxon>Hexapoda</taxon>
        <taxon>Insecta</taxon>
        <taxon>Pterygota</taxon>
        <taxon>Neoptera</taxon>
        <taxon>Paraneoptera</taxon>
        <taxon>Psocodea</taxon>
        <taxon>Troctomorpha</taxon>
        <taxon>Phthiraptera</taxon>
        <taxon>Amblycera</taxon>
        <taxon>Menoponidae</taxon>
        <taxon>Menopon</taxon>
    </lineage>
</organism>
<dbReference type="SUPFAM" id="SSF50447">
    <property type="entry name" value="Translation proteins"/>
    <property type="match status" value="2"/>
</dbReference>
<dbReference type="SUPFAM" id="SSF52156">
    <property type="entry name" value="Initiation factor IF2/eIF5b, domain 3"/>
    <property type="match status" value="1"/>
</dbReference>
<dbReference type="SUPFAM" id="SSF52540">
    <property type="entry name" value="P-loop containing nucleoside triphosphate hydrolases"/>
    <property type="match status" value="1"/>
</dbReference>
<keyword evidence="3" id="KW-0547">Nucleotide-binding</keyword>
<dbReference type="PROSITE" id="PS51722">
    <property type="entry name" value="G_TR_2"/>
    <property type="match status" value="1"/>
</dbReference>
<evidence type="ECO:0000256" key="7">
    <source>
        <dbReference type="ARBA" id="ARBA00044105"/>
    </source>
</evidence>
<evidence type="ECO:0000259" key="8">
    <source>
        <dbReference type="PROSITE" id="PS51722"/>
    </source>
</evidence>
<dbReference type="PANTHER" id="PTHR43381:SF5">
    <property type="entry name" value="TR-TYPE G DOMAIN-CONTAINING PROTEIN"/>
    <property type="match status" value="1"/>
</dbReference>
<dbReference type="PROSITE" id="PS01176">
    <property type="entry name" value="IF2"/>
    <property type="match status" value="1"/>
</dbReference>